<feature type="domain" description="Peptidase A1" evidence="11">
    <location>
        <begin position="69"/>
        <end position="397"/>
    </location>
</feature>
<feature type="signal peptide" evidence="10">
    <location>
        <begin position="1"/>
        <end position="20"/>
    </location>
</feature>
<dbReference type="PANTHER" id="PTHR47966">
    <property type="entry name" value="BETA-SITE APP-CLEAVING ENZYME, ISOFORM A-RELATED"/>
    <property type="match status" value="1"/>
</dbReference>
<evidence type="ECO:0000256" key="4">
    <source>
        <dbReference type="ARBA" id="ARBA00022750"/>
    </source>
</evidence>
<dbReference type="FunFam" id="2.40.70.10:FF:000011">
    <property type="entry name" value="Aspartic protease"/>
    <property type="match status" value="1"/>
</dbReference>
<dbReference type="GO" id="GO:0006508">
    <property type="term" value="P:proteolysis"/>
    <property type="evidence" value="ECO:0007669"/>
    <property type="project" value="UniProtKB-KW"/>
</dbReference>
<dbReference type="Proteomes" id="UP000045706">
    <property type="component" value="Unassembled WGS sequence"/>
</dbReference>
<dbReference type="GO" id="GO:0004190">
    <property type="term" value="F:aspartic-type endopeptidase activity"/>
    <property type="evidence" value="ECO:0007669"/>
    <property type="project" value="UniProtKB-KW"/>
</dbReference>
<dbReference type="InterPro" id="IPR006939">
    <property type="entry name" value="SNF5"/>
</dbReference>
<dbReference type="SUPFAM" id="SSF50630">
    <property type="entry name" value="Acid proteases"/>
    <property type="match status" value="1"/>
</dbReference>
<dbReference type="CDD" id="cd05474">
    <property type="entry name" value="SAP_like"/>
    <property type="match status" value="1"/>
</dbReference>
<evidence type="ECO:0000313" key="13">
    <source>
        <dbReference type="Proteomes" id="UP000045706"/>
    </source>
</evidence>
<keyword evidence="2 9" id="KW-0645">Protease</keyword>
<dbReference type="InterPro" id="IPR021109">
    <property type="entry name" value="Peptidase_aspartic_dom_sf"/>
</dbReference>
<feature type="active site" evidence="8">
    <location>
        <position position="280"/>
    </location>
</feature>
<dbReference type="EMBL" id="CVQI01032496">
    <property type="protein sequence ID" value="CRK41411.1"/>
    <property type="molecule type" value="Genomic_DNA"/>
</dbReference>
<evidence type="ECO:0000259" key="11">
    <source>
        <dbReference type="PROSITE" id="PS51767"/>
    </source>
</evidence>
<feature type="chain" id="PRO_5002567761" description="Probable aspartic-type endopeptidase OPSB" evidence="10">
    <location>
        <begin position="21"/>
        <end position="922"/>
    </location>
</feature>
<dbReference type="InterPro" id="IPR033121">
    <property type="entry name" value="PEPTIDASE_A1"/>
</dbReference>
<dbReference type="PROSITE" id="PS51767">
    <property type="entry name" value="PEPTIDASE_A1"/>
    <property type="match status" value="1"/>
</dbReference>
<dbReference type="GO" id="GO:0006338">
    <property type="term" value="P:chromatin remodeling"/>
    <property type="evidence" value="ECO:0007669"/>
    <property type="project" value="InterPro"/>
</dbReference>
<evidence type="ECO:0000256" key="1">
    <source>
        <dbReference type="ARBA" id="ARBA00007447"/>
    </source>
</evidence>
<evidence type="ECO:0000256" key="9">
    <source>
        <dbReference type="RuleBase" id="RU000454"/>
    </source>
</evidence>
<dbReference type="AlphaFoldDB" id="A0A0G4N495"/>
<comment type="similarity">
    <text evidence="1 9">Belongs to the peptidase A1 family.</text>
</comment>
<dbReference type="PROSITE" id="PS00141">
    <property type="entry name" value="ASP_PROTEASE"/>
    <property type="match status" value="1"/>
</dbReference>
<feature type="active site" evidence="8">
    <location>
        <position position="87"/>
    </location>
</feature>
<keyword evidence="4 9" id="KW-0064">Aspartyl protease</keyword>
<gene>
    <name evidence="12" type="ORF">BN1723_005121</name>
</gene>
<accession>A0A0G4N495</accession>
<organism evidence="12 13">
    <name type="scientific">Verticillium longisporum</name>
    <name type="common">Verticillium dahliae var. longisporum</name>
    <dbReference type="NCBI Taxonomy" id="100787"/>
    <lineage>
        <taxon>Eukaryota</taxon>
        <taxon>Fungi</taxon>
        <taxon>Dikarya</taxon>
        <taxon>Ascomycota</taxon>
        <taxon>Pezizomycotina</taxon>
        <taxon>Sordariomycetes</taxon>
        <taxon>Hypocreomycetidae</taxon>
        <taxon>Glomerellales</taxon>
        <taxon>Plectosphaerellaceae</taxon>
        <taxon>Verticillium</taxon>
    </lineage>
</organism>
<evidence type="ECO:0000256" key="3">
    <source>
        <dbReference type="ARBA" id="ARBA00022729"/>
    </source>
</evidence>
<sequence length="922" mass="102043">MRTIPIWVLSSLLLSSTGEAVALRKRDGSPAQVIGFDLESKIIQAPNDKNGMRRRNTVTASLDNLQTLYFVNATLGNPPQQFRLHLDTGSSDLWVNTANSQLCQEVPNPCALSGMYAANQSSSYNYLGSYFNISYVDGSGATGDYVTDDFNIGGTVLTDFQFGIGYESSAAQGILGVGYPMNEVQVGRAGMDPYDNIAAKMKAQGLIQSNAFSLYLNSLSASTGSILFGGVDTEHFVGELQTLPIQMHADIHPEFLVTLTDVTLGSTTMGSDLAIAVLLDSGSSLSYLPDAMVKEIYSMVGAVYQEEQAVAFVPCALRQSPANMTFTFSKPKITVPISELVLDLFKITGRQPTFSNGAPACLFGLAPAGAGTHVLGDTFMRSAYIVYDMENNEISLAQTRFNATRSNILEIGTGRSSVPSAITVAEPVAATHGLRGGGAAAAQSAAYVLTPLAGPFLAGVISGILGANMRLLVRDKESFQKLMVERYVTRDWENQAAQGIAMRYNADSFQRYNDKIAEYRIIRETHRQHFPPARLYGEGYAGWGNGHTEIDPRVKTAFPTQILYPAFKPRLGKRRSPPLTWKKKDIKKQAEQHEELVPVRIDVDTDKLKLRDTFTWNLHDRIVHLDTFAQTLIEDIGLEVGPANKHVHDAIVHQMHDQLMDFYPFAFSEEDALDPELPYSAYKNDEMRILVKLNITIGQHTLVDQFEWEINNPLNSPEEFAATMARDLSLSGEFTTAIAHCIREQTQLFTRSLYGVGHPFDGRPVEDPDLINAFLPSPLPAVFRPQQQAKEYAPYLYELNDMDIERNELPPPPEWLSRGLQELRETYPHDQFEGIMRHSCINPETELPVVIPAGQPTPPGHRWMFLPRIRCTDCPGKSYTPGPDMTTGNFERHLGLGNHRKNVDKRCGFDTRPKLKVEASGV</sequence>
<dbReference type="Pfam" id="PF00026">
    <property type="entry name" value="Asp"/>
    <property type="match status" value="1"/>
</dbReference>
<proteinExistence type="inferred from homology"/>
<name>A0A0G4N495_VERLO</name>
<evidence type="ECO:0000256" key="5">
    <source>
        <dbReference type="ARBA" id="ARBA00022801"/>
    </source>
</evidence>
<dbReference type="Gene3D" id="2.40.70.10">
    <property type="entry name" value="Acid Proteases"/>
    <property type="match status" value="2"/>
</dbReference>
<keyword evidence="3 10" id="KW-0732">Signal</keyword>
<dbReference type="InterPro" id="IPR033876">
    <property type="entry name" value="SAP-like"/>
</dbReference>
<dbReference type="PRINTS" id="PR00792">
    <property type="entry name" value="PEPSIN"/>
</dbReference>
<dbReference type="InterPro" id="IPR001969">
    <property type="entry name" value="Aspartic_peptidase_AS"/>
</dbReference>
<dbReference type="Pfam" id="PF04855">
    <property type="entry name" value="SNF5"/>
    <property type="match status" value="1"/>
</dbReference>
<dbReference type="GO" id="GO:0000228">
    <property type="term" value="C:nuclear chromosome"/>
    <property type="evidence" value="ECO:0007669"/>
    <property type="project" value="InterPro"/>
</dbReference>
<keyword evidence="5 9" id="KW-0378">Hydrolase</keyword>
<protein>
    <recommendedName>
        <fullName evidence="7">Probable aspartic-type endopeptidase OPSB</fullName>
    </recommendedName>
    <alternativeName>
        <fullName evidence="6">Probable aspartic-type endopeptidase opsB</fullName>
    </alternativeName>
</protein>
<dbReference type="PANTHER" id="PTHR47966:SF65">
    <property type="entry name" value="ASPARTIC-TYPE ENDOPEPTIDASE"/>
    <property type="match status" value="1"/>
</dbReference>
<evidence type="ECO:0000256" key="6">
    <source>
        <dbReference type="ARBA" id="ARBA00067536"/>
    </source>
</evidence>
<dbReference type="InterPro" id="IPR001461">
    <property type="entry name" value="Aspartic_peptidase_A1"/>
</dbReference>
<evidence type="ECO:0000256" key="7">
    <source>
        <dbReference type="ARBA" id="ARBA00068059"/>
    </source>
</evidence>
<reference evidence="13" key="1">
    <citation type="submission" date="2015-05" db="EMBL/GenBank/DDBJ databases">
        <authorList>
            <person name="Fogelqvist Johan"/>
        </authorList>
    </citation>
    <scope>NUCLEOTIDE SEQUENCE [LARGE SCALE GENOMIC DNA]</scope>
</reference>
<evidence type="ECO:0000313" key="12">
    <source>
        <dbReference type="EMBL" id="CRK41411.1"/>
    </source>
</evidence>
<evidence type="ECO:0000256" key="2">
    <source>
        <dbReference type="ARBA" id="ARBA00022670"/>
    </source>
</evidence>
<evidence type="ECO:0000256" key="8">
    <source>
        <dbReference type="PIRSR" id="PIRSR601461-1"/>
    </source>
</evidence>
<evidence type="ECO:0000256" key="10">
    <source>
        <dbReference type="SAM" id="SignalP"/>
    </source>
</evidence>